<dbReference type="Gene3D" id="3.40.630.190">
    <property type="entry name" value="LCP protein"/>
    <property type="match status" value="1"/>
</dbReference>
<dbReference type="PANTHER" id="PTHR33392">
    <property type="entry name" value="POLYISOPRENYL-TEICHOIC ACID--PEPTIDOGLYCAN TEICHOIC ACID TRANSFERASE TAGU"/>
    <property type="match status" value="1"/>
</dbReference>
<feature type="compositionally biased region" description="Pro residues" evidence="2">
    <location>
        <begin position="427"/>
        <end position="438"/>
    </location>
</feature>
<dbReference type="Pfam" id="PF13399">
    <property type="entry name" value="LytR_C"/>
    <property type="match status" value="1"/>
</dbReference>
<dbReference type="Pfam" id="PF03816">
    <property type="entry name" value="LytR_cpsA_psr"/>
    <property type="match status" value="1"/>
</dbReference>
<evidence type="ECO:0000256" key="2">
    <source>
        <dbReference type="SAM" id="MobiDB-lite"/>
    </source>
</evidence>
<dbReference type="NCBIfam" id="TIGR00350">
    <property type="entry name" value="lytR_cpsA_psr"/>
    <property type="match status" value="1"/>
</dbReference>
<protein>
    <submittedName>
        <fullName evidence="5">LCP family protein required for cell wall assembly</fullName>
    </submittedName>
</protein>
<dbReference type="InterPro" id="IPR027381">
    <property type="entry name" value="LytR/CpsA/Psr_C"/>
</dbReference>
<comment type="caution">
    <text evidence="5">The sequence shown here is derived from an EMBL/GenBank/DDBJ whole genome shotgun (WGS) entry which is preliminary data.</text>
</comment>
<feature type="domain" description="Cell envelope-related transcriptional attenuator" evidence="3">
    <location>
        <begin position="94"/>
        <end position="243"/>
    </location>
</feature>
<proteinExistence type="inferred from homology"/>
<dbReference type="Proteomes" id="UP000525389">
    <property type="component" value="Unassembled WGS sequence"/>
</dbReference>
<sequence>MTPPVPPAFNFTFARPRPPRRWRAMQAFGLSLAALTLGGLAVLSAPGNAGQAAPSPDGLPHFTLLLAGRDIVYCYYRTPCRDQDQRSGLLQPPNTDTLMLIRVDGTRVNVLNIPRDTNVGDFDPARKWAEQKVNGRYWAGGPQALTQAAETITGERVDAYMVVRTDYVARVIDALGGLDVTVPEGGIEWVDQAAGVDLRLPAGNHHLNGEQAVLYLRVRKGFGDDYGRIDHQKQALTQLAGRLRSAQGLAALPTILGGVGNGVETNADPGWLPALLPHLGDLKLSFATLPTTPVPGTFNLAVDREALARVWGAGGAAVGAAGTGSAPSLPSVTVRVVDASGARLGPALARALRTLGYARVDVRAAPQSGEASQVFTGQDVEAASQLADTLGLPRLQGERFPVEAGEVGILLGADARRSLAALSALDPTPPSPAAPPAPAAGAASLPASPSPLPETR</sequence>
<name>A0A7W8GHT8_9DEIO</name>
<evidence type="ECO:0000259" key="3">
    <source>
        <dbReference type="Pfam" id="PF03816"/>
    </source>
</evidence>
<evidence type="ECO:0000259" key="4">
    <source>
        <dbReference type="Pfam" id="PF13399"/>
    </source>
</evidence>
<evidence type="ECO:0000313" key="6">
    <source>
        <dbReference type="Proteomes" id="UP000525389"/>
    </source>
</evidence>
<dbReference type="InterPro" id="IPR004474">
    <property type="entry name" value="LytR_CpsA_psr"/>
</dbReference>
<feature type="region of interest" description="Disordered" evidence="2">
    <location>
        <begin position="422"/>
        <end position="456"/>
    </location>
</feature>
<comment type="similarity">
    <text evidence="1">Belongs to the LytR/CpsA/Psr (LCP) family.</text>
</comment>
<dbReference type="InterPro" id="IPR050922">
    <property type="entry name" value="LytR/CpsA/Psr_CW_biosynth"/>
</dbReference>
<organism evidence="5 6">
    <name type="scientific">Deinococcus budaensis</name>
    <dbReference type="NCBI Taxonomy" id="1665626"/>
    <lineage>
        <taxon>Bacteria</taxon>
        <taxon>Thermotogati</taxon>
        <taxon>Deinococcota</taxon>
        <taxon>Deinococci</taxon>
        <taxon>Deinococcales</taxon>
        <taxon>Deinococcaceae</taxon>
        <taxon>Deinococcus</taxon>
    </lineage>
</organism>
<dbReference type="AlphaFoldDB" id="A0A7W8GHT8"/>
<dbReference type="PANTHER" id="PTHR33392:SF6">
    <property type="entry name" value="POLYISOPRENYL-TEICHOIC ACID--PEPTIDOGLYCAN TEICHOIC ACID TRANSFERASE TAGU"/>
    <property type="match status" value="1"/>
</dbReference>
<evidence type="ECO:0000256" key="1">
    <source>
        <dbReference type="ARBA" id="ARBA00006068"/>
    </source>
</evidence>
<evidence type="ECO:0000313" key="5">
    <source>
        <dbReference type="EMBL" id="MBB5235738.1"/>
    </source>
</evidence>
<keyword evidence="6" id="KW-1185">Reference proteome</keyword>
<dbReference type="EMBL" id="JACHFN010000015">
    <property type="protein sequence ID" value="MBB5235738.1"/>
    <property type="molecule type" value="Genomic_DNA"/>
</dbReference>
<gene>
    <name evidence="5" type="ORF">HNQ09_003199</name>
</gene>
<feature type="domain" description="LytR/CpsA/Psr regulator C-terminal" evidence="4">
    <location>
        <begin position="331"/>
        <end position="414"/>
    </location>
</feature>
<dbReference type="RefSeq" id="WP_184031264.1">
    <property type="nucleotide sequence ID" value="NZ_JACHFN010000015.1"/>
</dbReference>
<accession>A0A7W8GHT8</accession>
<reference evidence="5 6" key="1">
    <citation type="submission" date="2020-08" db="EMBL/GenBank/DDBJ databases">
        <title>Genomic Encyclopedia of Type Strains, Phase IV (KMG-IV): sequencing the most valuable type-strain genomes for metagenomic binning, comparative biology and taxonomic classification.</title>
        <authorList>
            <person name="Goeker M."/>
        </authorList>
    </citation>
    <scope>NUCLEOTIDE SEQUENCE [LARGE SCALE GENOMIC DNA]</scope>
    <source>
        <strain evidence="5 6">DSM 101791</strain>
    </source>
</reference>